<sequence>MALRIGFVGVGGMAETHLKHMRDNANARIVSVCDVMEERAAKAAGAYDATPYTNYKTMLEKESLDALFVCVPPFAHADIEETAASRGIHLFVEKPVGLDVREARAKAEAIRRAGIVTSSGYALRYIGTAEMAKTYLRDKTIGMVRGHYLSGFVETPWWRVMAKSGGQLVEQATHVADFMRYFAGDASTVYANMATRHLGEKPGLDIPDVTTVALRFESGAVGHLDTCCIQPDHRFGVEIQGHDFRVAYEGTKLTIVERGNTETFENDVADIFKAQDDTFIQAILANDPGLVRSSYADALKSLELTVAANVSAGTGRAVSPAEL</sequence>
<dbReference type="Gene3D" id="3.30.360.10">
    <property type="entry name" value="Dihydrodipicolinate Reductase, domain 2"/>
    <property type="match status" value="1"/>
</dbReference>
<gene>
    <name evidence="3" type="ORF">FE782_10645</name>
</gene>
<dbReference type="InterPro" id="IPR000683">
    <property type="entry name" value="Gfo/Idh/MocA-like_OxRdtase_N"/>
</dbReference>
<comment type="caution">
    <text evidence="3">The sequence shown here is derived from an EMBL/GenBank/DDBJ whole genome shotgun (WGS) entry which is preliminary data.</text>
</comment>
<dbReference type="PANTHER" id="PTHR43249">
    <property type="entry name" value="UDP-N-ACETYL-2-AMINO-2-DEOXY-D-GLUCURONATE OXIDASE"/>
    <property type="match status" value="1"/>
</dbReference>
<evidence type="ECO:0000313" key="4">
    <source>
        <dbReference type="Proteomes" id="UP000309676"/>
    </source>
</evidence>
<dbReference type="InterPro" id="IPR055170">
    <property type="entry name" value="GFO_IDH_MocA-like_dom"/>
</dbReference>
<protein>
    <submittedName>
        <fullName evidence="3">Gfo/Idh/MocA family oxidoreductase</fullName>
    </submittedName>
</protein>
<evidence type="ECO:0000313" key="3">
    <source>
        <dbReference type="EMBL" id="TLS52417.1"/>
    </source>
</evidence>
<organism evidence="3 4">
    <name type="scientific">Paenibacillus antri</name>
    <dbReference type="NCBI Taxonomy" id="2582848"/>
    <lineage>
        <taxon>Bacteria</taxon>
        <taxon>Bacillati</taxon>
        <taxon>Bacillota</taxon>
        <taxon>Bacilli</taxon>
        <taxon>Bacillales</taxon>
        <taxon>Paenibacillaceae</taxon>
        <taxon>Paenibacillus</taxon>
    </lineage>
</organism>
<dbReference type="Proteomes" id="UP000309676">
    <property type="component" value="Unassembled WGS sequence"/>
</dbReference>
<dbReference type="InterPro" id="IPR036291">
    <property type="entry name" value="NAD(P)-bd_dom_sf"/>
</dbReference>
<reference evidence="3 4" key="1">
    <citation type="submission" date="2019-05" db="EMBL/GenBank/DDBJ databases">
        <authorList>
            <person name="Narsing Rao M.P."/>
            <person name="Li W.J."/>
        </authorList>
    </citation>
    <scope>NUCLEOTIDE SEQUENCE [LARGE SCALE GENOMIC DNA]</scope>
    <source>
        <strain evidence="3 4">SYSU_K30003</strain>
    </source>
</reference>
<name>A0A5R9G7M2_9BACL</name>
<evidence type="ECO:0000259" key="1">
    <source>
        <dbReference type="Pfam" id="PF01408"/>
    </source>
</evidence>
<accession>A0A5R9G7M2</accession>
<dbReference type="PANTHER" id="PTHR43249:SF1">
    <property type="entry name" value="D-GLUCOSIDE 3-DEHYDROGENASE"/>
    <property type="match status" value="1"/>
</dbReference>
<feature type="domain" description="Gfo/Idh/MocA-like oxidoreductase N-terminal" evidence="1">
    <location>
        <begin position="3"/>
        <end position="120"/>
    </location>
</feature>
<proteinExistence type="predicted"/>
<evidence type="ECO:0000259" key="2">
    <source>
        <dbReference type="Pfam" id="PF22725"/>
    </source>
</evidence>
<dbReference type="EMBL" id="VCIW01000005">
    <property type="protein sequence ID" value="TLS52417.1"/>
    <property type="molecule type" value="Genomic_DNA"/>
</dbReference>
<dbReference type="Pfam" id="PF22725">
    <property type="entry name" value="GFO_IDH_MocA_C3"/>
    <property type="match status" value="1"/>
</dbReference>
<dbReference type="AlphaFoldDB" id="A0A5R9G7M2"/>
<dbReference type="RefSeq" id="WP_138194073.1">
    <property type="nucleotide sequence ID" value="NZ_VCIW01000005.1"/>
</dbReference>
<dbReference type="OrthoDB" id="9815825at2"/>
<dbReference type="InterPro" id="IPR052515">
    <property type="entry name" value="Gfo/Idh/MocA_Oxidoreductase"/>
</dbReference>
<keyword evidence="4" id="KW-1185">Reference proteome</keyword>
<dbReference type="SUPFAM" id="SSF51735">
    <property type="entry name" value="NAD(P)-binding Rossmann-fold domains"/>
    <property type="match status" value="1"/>
</dbReference>
<dbReference type="SUPFAM" id="SSF55347">
    <property type="entry name" value="Glyceraldehyde-3-phosphate dehydrogenase-like, C-terminal domain"/>
    <property type="match status" value="1"/>
</dbReference>
<dbReference type="Pfam" id="PF01408">
    <property type="entry name" value="GFO_IDH_MocA"/>
    <property type="match status" value="1"/>
</dbReference>
<dbReference type="Gene3D" id="3.40.50.720">
    <property type="entry name" value="NAD(P)-binding Rossmann-like Domain"/>
    <property type="match status" value="1"/>
</dbReference>
<feature type="domain" description="GFO/IDH/MocA-like oxidoreductase" evidence="2">
    <location>
        <begin position="141"/>
        <end position="242"/>
    </location>
</feature>
<dbReference type="GO" id="GO:0000166">
    <property type="term" value="F:nucleotide binding"/>
    <property type="evidence" value="ECO:0007669"/>
    <property type="project" value="InterPro"/>
</dbReference>